<feature type="region of interest" description="Disordered" evidence="3">
    <location>
        <begin position="1047"/>
        <end position="1077"/>
    </location>
</feature>
<dbReference type="Pfam" id="PF13976">
    <property type="entry name" value="gag_pre-integrs"/>
    <property type="match status" value="1"/>
</dbReference>
<reference evidence="7" key="1">
    <citation type="journal article" date="2019" name="Sci. Rep.">
        <title>Draft genome of Tanacetum cinerariifolium, the natural source of mosquito coil.</title>
        <authorList>
            <person name="Yamashiro T."/>
            <person name="Shiraishi A."/>
            <person name="Satake H."/>
            <person name="Nakayama K."/>
        </authorList>
    </citation>
    <scope>NUCLEOTIDE SEQUENCE</scope>
</reference>
<sequence>MRMGQYLQCIDYTLWEIIKNSNAPIVTKTIDGKKTVIPPTSVEKKAQRREELKARNTLLMALPNEHQLKFNSYKDAKILMQAIENIFGEIETLSLDYLFNNLKAYESEVIGTSSSTTNLYNVAFLSSSSTNSTTRVVNTTQGVNTASTQGAADSSTTIENLSDVVIYSFFASQPRYNAVPPPYTGNFMPLKPDVVYPSLDDFVDVNESVSESVVEKPTVESNEPKTVRKENGAQIIKDWCDTRDLSSPQVVSAAKLPILNPNEFDLWKMRIEQYFLMTDYSLWEVILNGDSLAPTRVIEGVVQPVAHTTAEQRLARKNELKVRGTLLMALPDKHQLKFNIHKDAKTLMEAIEKRFGGNKETKMRTHTLIWKNKTDLEEQSLDDLFNSLKIYEAKVKSYSSASTSTQNIAFVSSSNIDSTNESVSAAAIDADDLEEMDLKWQMAMLTWSVTTTTRNDTLQESVGLLKIQEGMAEEEPTNYALMAFTSSSSFSFDNESDESLPPSPIYDRYQSRYGYHVVPPPYTGTFMPLKPDLVFHNAPTDTETVHTAFNIELSPTKPENDLSYTHRPSTPIIEDWVSDLEDDSETKIPQDVPSFVQSNEQVKTPRPSVKTIKASIPTVNTRTAIPKPKSNRDYRNRKACFVCKSLNHLIKDCDFYKKKMAQTPSRNHTQRGTHQQYARMTLLKPQKHVIPTTVLTKFKFVPITTAKPVTAAVTKPLMTRPRQAKTVVTKPHSPPRRHINHSLSPKASNFPLKVTVVKVPHGNPQHALKNKGVIDSGCSRNMTGNMPYLSNFEELNGGYVAFGGNPKGGKISRKGKIRTGKLDFDDVYFIKELKFNLFSILQICDKKKSVLFTDTECLVLSLEFKLPDENQVLLRVHRENNMYNVDLKNIVSSRDLTCLFAKATLDESNLWHRRLGHINFKTMNKLVKGNLVRGLPTNFFENDHTCVACKKGKQHRASYKTKPVSSVNQPLQRLHMDLFGPTFMKSLNKKSYCLVVTDDYSRFTWGFFLANKDETSPILKTFITGIENQRSLKNIDGDPAIEVKEPEFEGKKPESQLHVSPSSSAQSKKHDDKTKREAKCKSLVESLIGYRNLSAEFEDFFANNINEFNVVDSLVPVVGQISTNSTNTFSAAGPSNAVVKLEDITYFDDEEDLGAEADFTNLETTITVTTQTRSMSRVAQDQGGLSQINNDDFHICMFACFLSQEEPKSMHQALKDPSWIEAMQEELLQFKMQKEGIDYEEVFAPVARIEAIRLFLAYASFMGFMMYQMDVKSAFLYGTIKEEVYVCQPSGFEDPDYPDKVYKVVKALYELHQAPRAWYETLANYLLENGFQRGKIDQTLFIKRSMIGSLMYLTSSRPDIMFVVCACAHFQVTPKASHSHAVKRIFRYLKGKPHLGLWYPKDSPFNLVAYSDSDYAGASLDRKSTTGGCQFLGCRLIFWQCKKQIVVATSSTKADPDQTVSGKDSSNPLMAENLPKIVWYSTHHVALIKSWLVQKQTALGKDESNSFIVDSLLKTIWLNVTAVSLSFCCLVCRIDARLMLLGHKVNDVTRLQALVDKKKVVITEATIRDTLRLDDAEGIVCLPNEEIFTDLARMGYEKPSTKLTFYKAFFSSQWKFFIHTILQCMSAQRTSWNEVSSSMASAVICLSTCRKFNFSKVQVGDLSSHTTKYSSPAMTHKVFTNMRKVGKECSGVETPLFEGMIVALQAGEGAAEGNVDDVPAAGVAIEGDASVNVDDVPATIVEPSISSPTPPTQSPPPSQDIPFTFQVQHTPPPSPIAQPPSPQQQPQPLQDADISIDLLHNLLDTCTTQTRRVENLEQDKIAQALEITKLKQRVKKLERRNKIKGRIIANINVDVDVTLKDIAKDVDVDAKIKENADVQGRQAKSQAQIYKIDLRHADKRKEKEDNAIIRYQALNRKSQTEAQARKNMMIYLRNMAGFKMDYFKGMKYDDIHPIFKKYFNSNVAFLEKTKEQMEEEDSRALKRISQMPNDEDDVYTEATPPARKVSVVDYEIYTENNKPCYKIIRADGSPQLFLSFLSLLKNFDRKDLEVFWELVKESFGVDAAKDFKEIHEVIKTADKDLQESKDPQGASCGTKGDRIIDRLLDVRSRAGPTESGDSCGGKVKPMREEHGVHLKLVLELLRKEKLYAKFTKSGAVKNWEKRRVKLRRVRAMSMNIQSSVKDKILATPIDTSKENVVTDALNRKKRVKHRRARAMTMTIPYGVRDGKERRREFVFYGSYLVSLVESEMDEAHASRSHVLWAEIGESSLTRLELVQETTDKVVLVKEKPKAARDRQNSYVDYRCKPLEFEVGDHVLLKVTPCLADANLHVPLDEIEADKTLHFVEETVGIMDHQIYKLNRCEEVILLAVELIKFRDEIPLSRGDCDTRDLSSYAYSDSLLLTPLCCDDIRDVTPRVFALAGCDNWIMKKLMEDLLPLEVIPNEGKLLGKKPCLKLYETIWVSTVDHLGSGPNWLFDIDALSKSINYKPVVAGNQSNGSAGTKACDNVDKTRVETVPDKDYILLPLWTQDLLFSSSSKYSPGAGFKPSREEEKKDVEDPGNEDSEVSSIEESRVNQEKDANVNSTKNINTVSPTNNAAGIEDNAVYENVVYGCADDPNMPDLEEISRFSDAENDDSGADMNNLDTYFQVSPVSTIRIHKNHPLKNKLDKRGIVIRNKARLVAQRHTQEEGLYGVLVDVKNAFLYGKIKKEEYVCQPLGFEDPDFPDKVYKVEKALYGLHQAPRAWYETLSTYLLDNGFQRRKIDKTLFIRRHKGDILLVQVYVDDIIFRSTRKEMCTKFEKMMYKKFQMSFMGELTFFLGLQVKQKEEGIFISQDKDSNKKKLIQIIKIHSDKNVADLLTKAFDIDQKKVIISKATIGRDIRFGDNGGVDCFSTGVIFEQLTLMGLEKKKKSRTYGLKRLDKVGLSARVESSADKESLGEEDASKQRKISDIDASQGIYLVIVHRDEGIFGVNDQDDTSMFDADKDLQGEVVVEEVNAASIATFVTAAATTAVSFDELTLAQALVEIKPSKPKANIIVMQEPSEATTTTTTTIIIPPIKSQDKAKEDEQERIVKEKDLQIVEVNLAWDDIQAKVDADYELAQRLHAEEQEQLTDAEKAKLFMEFIEKRRKFFAAKRAEEKRNKPPTKAQQRSIMSTYLKNVSTKKDEVETAQESSSKRAGDKVDLERSKKQKVEDDKEQEELKNV</sequence>
<feature type="compositionally biased region" description="Pro residues" evidence="3">
    <location>
        <begin position="1770"/>
        <end position="1785"/>
    </location>
</feature>
<feature type="compositionally biased region" description="Polar residues" evidence="3">
    <location>
        <begin position="1057"/>
        <end position="1066"/>
    </location>
</feature>
<evidence type="ECO:0000259" key="4">
    <source>
        <dbReference type="Pfam" id="PF07727"/>
    </source>
</evidence>
<dbReference type="Gene3D" id="3.30.420.10">
    <property type="entry name" value="Ribonuclease H-like superfamily/Ribonuclease H"/>
    <property type="match status" value="1"/>
</dbReference>
<dbReference type="InterPro" id="IPR025724">
    <property type="entry name" value="GAG-pre-integrase_dom"/>
</dbReference>
<evidence type="ECO:0000256" key="3">
    <source>
        <dbReference type="SAM" id="MobiDB-lite"/>
    </source>
</evidence>
<dbReference type="InterPro" id="IPR012337">
    <property type="entry name" value="RNaseH-like_sf"/>
</dbReference>
<dbReference type="InterPro" id="IPR036397">
    <property type="entry name" value="RNaseH_sf"/>
</dbReference>
<feature type="compositionally biased region" description="Basic and acidic residues" evidence="3">
    <location>
        <begin position="2568"/>
        <end position="2578"/>
    </location>
</feature>
<name>A0A6L2LF13_TANCI</name>
<feature type="region of interest" description="Disordered" evidence="3">
    <location>
        <begin position="2536"/>
        <end position="2594"/>
    </location>
</feature>
<gene>
    <name evidence="7" type="ORF">Tci_030793</name>
</gene>
<evidence type="ECO:0000313" key="7">
    <source>
        <dbReference type="EMBL" id="GEU58815.1"/>
    </source>
</evidence>
<feature type="compositionally biased region" description="Basic and acidic residues" evidence="3">
    <location>
        <begin position="1068"/>
        <end position="1077"/>
    </location>
</feature>
<dbReference type="SUPFAM" id="SSF53098">
    <property type="entry name" value="Ribonuclease H-like"/>
    <property type="match status" value="1"/>
</dbReference>
<accession>A0A6L2LF13</accession>
<feature type="compositionally biased region" description="Basic and acidic residues" evidence="3">
    <location>
        <begin position="3173"/>
        <end position="3203"/>
    </location>
</feature>
<feature type="region of interest" description="Disordered" evidence="3">
    <location>
        <begin position="722"/>
        <end position="745"/>
    </location>
</feature>
<organism evidence="7">
    <name type="scientific">Tanacetum cinerariifolium</name>
    <name type="common">Dalmatian daisy</name>
    <name type="synonym">Chrysanthemum cinerariifolium</name>
    <dbReference type="NCBI Taxonomy" id="118510"/>
    <lineage>
        <taxon>Eukaryota</taxon>
        <taxon>Viridiplantae</taxon>
        <taxon>Streptophyta</taxon>
        <taxon>Embryophyta</taxon>
        <taxon>Tracheophyta</taxon>
        <taxon>Spermatophyta</taxon>
        <taxon>Magnoliopsida</taxon>
        <taxon>eudicotyledons</taxon>
        <taxon>Gunneridae</taxon>
        <taxon>Pentapetalae</taxon>
        <taxon>asterids</taxon>
        <taxon>campanulids</taxon>
        <taxon>Asterales</taxon>
        <taxon>Asteraceae</taxon>
        <taxon>Asteroideae</taxon>
        <taxon>Anthemideae</taxon>
        <taxon>Anthemidinae</taxon>
        <taxon>Tanacetum</taxon>
    </lineage>
</organism>
<feature type="coiled-coil region" evidence="2">
    <location>
        <begin position="1799"/>
        <end position="1840"/>
    </location>
</feature>
<protein>
    <submittedName>
        <fullName evidence="7">Putative ribonuclease H-like domain-containing protein</fullName>
    </submittedName>
</protein>
<keyword evidence="1" id="KW-0378">Hydrolase</keyword>
<evidence type="ECO:0000259" key="5">
    <source>
        <dbReference type="Pfam" id="PF13976"/>
    </source>
</evidence>
<dbReference type="PANTHER" id="PTHR11439:SF495">
    <property type="entry name" value="REVERSE TRANSCRIPTASE, RNA-DEPENDENT DNA POLYMERASE-RELATED"/>
    <property type="match status" value="1"/>
</dbReference>
<dbReference type="InterPro" id="IPR013103">
    <property type="entry name" value="RVT_2"/>
</dbReference>
<dbReference type="GO" id="GO:0004190">
    <property type="term" value="F:aspartic-type endopeptidase activity"/>
    <property type="evidence" value="ECO:0007669"/>
    <property type="project" value="UniProtKB-KW"/>
</dbReference>
<feature type="compositionally biased region" description="Pro residues" evidence="3">
    <location>
        <begin position="1748"/>
        <end position="1759"/>
    </location>
</feature>
<feature type="coiled-coil region" evidence="2">
    <location>
        <begin position="1956"/>
        <end position="1983"/>
    </location>
</feature>
<evidence type="ECO:0000256" key="1">
    <source>
        <dbReference type="ARBA" id="ARBA00022750"/>
    </source>
</evidence>
<feature type="domain" description="GAG-pre-integrase" evidence="5">
    <location>
        <begin position="881"/>
        <end position="954"/>
    </location>
</feature>
<dbReference type="CDD" id="cd09272">
    <property type="entry name" value="RNase_HI_RT_Ty1"/>
    <property type="match status" value="1"/>
</dbReference>
<keyword evidence="1" id="KW-0645">Protease</keyword>
<comment type="caution">
    <text evidence="7">The sequence shown here is derived from an EMBL/GenBank/DDBJ whole genome shotgun (WGS) entry which is preliminary data.</text>
</comment>
<dbReference type="PANTHER" id="PTHR11439">
    <property type="entry name" value="GAG-POL-RELATED RETROTRANSPOSON"/>
    <property type="match status" value="1"/>
</dbReference>
<dbReference type="SUPFAM" id="SSF56672">
    <property type="entry name" value="DNA/RNA polymerases"/>
    <property type="match status" value="2"/>
</dbReference>
<keyword evidence="2" id="KW-0175">Coiled coil</keyword>
<feature type="domain" description="Retrovirus-related Pol polyprotein from transposon TNT 1-94-like beta-barrel" evidence="6">
    <location>
        <begin position="773"/>
        <end position="846"/>
    </location>
</feature>
<dbReference type="InterPro" id="IPR054722">
    <property type="entry name" value="PolX-like_BBD"/>
</dbReference>
<feature type="compositionally biased region" description="Polar residues" evidence="3">
    <location>
        <begin position="3145"/>
        <end position="3159"/>
    </location>
</feature>
<evidence type="ECO:0000256" key="2">
    <source>
        <dbReference type="SAM" id="Coils"/>
    </source>
</evidence>
<evidence type="ECO:0000259" key="6">
    <source>
        <dbReference type="Pfam" id="PF22936"/>
    </source>
</evidence>
<feature type="compositionally biased region" description="Basic and acidic residues" evidence="3">
    <location>
        <begin position="2545"/>
        <end position="2555"/>
    </location>
</feature>
<dbReference type="EMBL" id="BKCJ010004066">
    <property type="protein sequence ID" value="GEU58815.1"/>
    <property type="molecule type" value="Genomic_DNA"/>
</dbReference>
<feature type="domain" description="Reverse transcriptase Ty1/copia-type" evidence="4">
    <location>
        <begin position="2694"/>
        <end position="2834"/>
    </location>
</feature>
<keyword evidence="1" id="KW-0064">Aspartyl protease</keyword>
<dbReference type="Pfam" id="PF22936">
    <property type="entry name" value="Pol_BBD"/>
    <property type="match status" value="1"/>
</dbReference>
<feature type="region of interest" description="Disordered" evidence="3">
    <location>
        <begin position="3133"/>
        <end position="3203"/>
    </location>
</feature>
<proteinExistence type="predicted"/>
<feature type="region of interest" description="Disordered" evidence="3">
    <location>
        <begin position="1741"/>
        <end position="1788"/>
    </location>
</feature>
<feature type="compositionally biased region" description="Polar residues" evidence="3">
    <location>
        <begin position="2579"/>
        <end position="2594"/>
    </location>
</feature>
<dbReference type="Pfam" id="PF07727">
    <property type="entry name" value="RVT_2"/>
    <property type="match status" value="2"/>
</dbReference>
<dbReference type="GO" id="GO:0003676">
    <property type="term" value="F:nucleic acid binding"/>
    <property type="evidence" value="ECO:0007669"/>
    <property type="project" value="InterPro"/>
</dbReference>
<feature type="domain" description="Reverse transcriptase Ty1/copia-type" evidence="4">
    <location>
        <begin position="1232"/>
        <end position="1346"/>
    </location>
</feature>
<dbReference type="InterPro" id="IPR043502">
    <property type="entry name" value="DNA/RNA_pol_sf"/>
</dbReference>